<evidence type="ECO:0000256" key="10">
    <source>
        <dbReference type="PROSITE-ProRule" id="PRU00958"/>
    </source>
</evidence>
<proteinExistence type="inferred from homology"/>
<feature type="region of interest" description="Disordered" evidence="11">
    <location>
        <begin position="572"/>
        <end position="684"/>
    </location>
</feature>
<feature type="chain" id="PRO_5003319815" description="tRNA (guanine(26)-N(2))-dimethyltransferase" evidence="12">
    <location>
        <begin position="22"/>
        <end position="684"/>
    </location>
</feature>
<feature type="domain" description="C3H1-type" evidence="13">
    <location>
        <begin position="629"/>
        <end position="657"/>
    </location>
</feature>
<dbReference type="InterPro" id="IPR000571">
    <property type="entry name" value="Znf_CCCH"/>
</dbReference>
<evidence type="ECO:0000256" key="1">
    <source>
        <dbReference type="ARBA" id="ARBA00022555"/>
    </source>
</evidence>
<keyword evidence="15" id="KW-1185">Reference proteome</keyword>
<comment type="similarity">
    <text evidence="10">Belongs to the class I-like SAM-binding methyltransferase superfamily. Trm1 family.</text>
</comment>
<evidence type="ECO:0000256" key="3">
    <source>
        <dbReference type="ARBA" id="ARBA00022679"/>
    </source>
</evidence>
<keyword evidence="3 10" id="KW-0808">Transferase</keyword>
<dbReference type="InterPro" id="IPR042296">
    <property type="entry name" value="tRNA_met_Trm1_C"/>
</dbReference>
<dbReference type="FunFam" id="3.40.50.150:FF:000051">
    <property type="entry name" value="tRNA (guanine(26)-N(2))-dimethyltransferase"/>
    <property type="match status" value="1"/>
</dbReference>
<keyword evidence="6 10" id="KW-0694">RNA-binding</keyword>
<dbReference type="KEGG" id="dfa:DFA_03998"/>
<evidence type="ECO:0000256" key="2">
    <source>
        <dbReference type="ARBA" id="ARBA00022603"/>
    </source>
</evidence>
<dbReference type="InterPro" id="IPR002905">
    <property type="entry name" value="Trm1"/>
</dbReference>
<dbReference type="GO" id="GO:0002940">
    <property type="term" value="P:tRNA N2-guanine methylation"/>
    <property type="evidence" value="ECO:0007669"/>
    <property type="project" value="TreeGrafter"/>
</dbReference>
<keyword evidence="2 10" id="KW-0489">Methyltransferase</keyword>
<keyword evidence="12" id="KW-0732">Signal</keyword>
<dbReference type="STRING" id="1054147.F4Q103"/>
<dbReference type="EMBL" id="GL883018">
    <property type="protein sequence ID" value="EGG18504.1"/>
    <property type="molecule type" value="Genomic_DNA"/>
</dbReference>
<dbReference type="NCBIfam" id="TIGR00308">
    <property type="entry name" value="TRM1"/>
    <property type="match status" value="1"/>
</dbReference>
<dbReference type="PANTHER" id="PTHR10631:SF3">
    <property type="entry name" value="TRNA (GUANINE(26)-N(2))-DIMETHYLTRANSFERASE"/>
    <property type="match status" value="1"/>
</dbReference>
<dbReference type="RefSeq" id="XP_004366408.1">
    <property type="nucleotide sequence ID" value="XM_004366351.1"/>
</dbReference>
<organism evidence="14 15">
    <name type="scientific">Cavenderia fasciculata</name>
    <name type="common">Slime mold</name>
    <name type="synonym">Dictyostelium fasciculatum</name>
    <dbReference type="NCBI Taxonomy" id="261658"/>
    <lineage>
        <taxon>Eukaryota</taxon>
        <taxon>Amoebozoa</taxon>
        <taxon>Evosea</taxon>
        <taxon>Eumycetozoa</taxon>
        <taxon>Dictyostelia</taxon>
        <taxon>Acytosteliales</taxon>
        <taxon>Cavenderiaceae</taxon>
        <taxon>Cavenderia</taxon>
    </lineage>
</organism>
<dbReference type="Proteomes" id="UP000007797">
    <property type="component" value="Unassembled WGS sequence"/>
</dbReference>
<feature type="zinc finger region" description="C3H1-type" evidence="9">
    <location>
        <begin position="629"/>
        <end position="657"/>
    </location>
</feature>
<feature type="compositionally biased region" description="Polar residues" evidence="11">
    <location>
        <begin position="655"/>
        <end position="669"/>
    </location>
</feature>
<gene>
    <name evidence="14" type="ORF">DFA_03998</name>
</gene>
<evidence type="ECO:0000259" key="13">
    <source>
        <dbReference type="PROSITE" id="PS50103"/>
    </source>
</evidence>
<feature type="signal peptide" evidence="12">
    <location>
        <begin position="1"/>
        <end position="21"/>
    </location>
</feature>
<reference evidence="15" key="1">
    <citation type="journal article" date="2011" name="Genome Res.">
        <title>Phylogeny-wide analysis of social amoeba genomes highlights ancient origins for complex intercellular communication.</title>
        <authorList>
            <person name="Heidel A.J."/>
            <person name="Lawal H.M."/>
            <person name="Felder M."/>
            <person name="Schilde C."/>
            <person name="Helps N.R."/>
            <person name="Tunggal B."/>
            <person name="Rivero F."/>
            <person name="John U."/>
            <person name="Schleicher M."/>
            <person name="Eichinger L."/>
            <person name="Platzer M."/>
            <person name="Noegel A.A."/>
            <person name="Schaap P."/>
            <person name="Gloeckner G."/>
        </authorList>
    </citation>
    <scope>NUCLEOTIDE SEQUENCE [LARGE SCALE GENOMIC DNA]</scope>
    <source>
        <strain evidence="15">SH3</strain>
    </source>
</reference>
<evidence type="ECO:0000256" key="8">
    <source>
        <dbReference type="ARBA" id="ARBA00051897"/>
    </source>
</evidence>
<accession>F4Q103</accession>
<evidence type="ECO:0000313" key="15">
    <source>
        <dbReference type="Proteomes" id="UP000007797"/>
    </source>
</evidence>
<dbReference type="PANTHER" id="PTHR10631">
    <property type="entry name" value="N 2 ,N 2 -DIMETHYLGUANOSINE TRNA METHYLTRANSFERASE"/>
    <property type="match status" value="1"/>
</dbReference>
<keyword evidence="9" id="KW-0862">Zinc</keyword>
<dbReference type="GO" id="GO:0008270">
    <property type="term" value="F:zinc ion binding"/>
    <property type="evidence" value="ECO:0007669"/>
    <property type="project" value="UniProtKB-KW"/>
</dbReference>
<keyword evidence="1 10" id="KW-0820">tRNA-binding</keyword>
<dbReference type="Gene3D" id="3.40.50.150">
    <property type="entry name" value="Vaccinia Virus protein VP39"/>
    <property type="match status" value="1"/>
</dbReference>
<dbReference type="OMA" id="PNPTPYW"/>
<dbReference type="GO" id="GO:0000049">
    <property type="term" value="F:tRNA binding"/>
    <property type="evidence" value="ECO:0007669"/>
    <property type="project" value="UniProtKB-UniRule"/>
</dbReference>
<dbReference type="AlphaFoldDB" id="F4Q103"/>
<dbReference type="SUPFAM" id="SSF53335">
    <property type="entry name" value="S-adenosyl-L-methionine-dependent methyltransferases"/>
    <property type="match status" value="1"/>
</dbReference>
<dbReference type="PROSITE" id="PS50103">
    <property type="entry name" value="ZF_C3H1"/>
    <property type="match status" value="1"/>
</dbReference>
<dbReference type="PROSITE" id="PS51626">
    <property type="entry name" value="SAM_MT_TRM1"/>
    <property type="match status" value="1"/>
</dbReference>
<evidence type="ECO:0000256" key="11">
    <source>
        <dbReference type="SAM" id="MobiDB-lite"/>
    </source>
</evidence>
<evidence type="ECO:0000256" key="9">
    <source>
        <dbReference type="PROSITE-ProRule" id="PRU00723"/>
    </source>
</evidence>
<comment type="catalytic activity">
    <reaction evidence="8">
        <text>guanosine(26) in tRNA + 2 S-adenosyl-L-methionine = N(2)-dimethylguanosine(26) in tRNA + 2 S-adenosyl-L-homocysteine + 2 H(+)</text>
        <dbReference type="Rhea" id="RHEA:43140"/>
        <dbReference type="Rhea" id="RHEA-COMP:10359"/>
        <dbReference type="Rhea" id="RHEA-COMP:10360"/>
        <dbReference type="ChEBI" id="CHEBI:15378"/>
        <dbReference type="ChEBI" id="CHEBI:57856"/>
        <dbReference type="ChEBI" id="CHEBI:59789"/>
        <dbReference type="ChEBI" id="CHEBI:74269"/>
        <dbReference type="ChEBI" id="CHEBI:74513"/>
        <dbReference type="EC" id="2.1.1.216"/>
    </reaction>
</comment>
<dbReference type="FunFam" id="3.30.56.70:FF:000001">
    <property type="entry name" value="tRNA (guanine(26)-N(2))-dimethyltransferase"/>
    <property type="match status" value="1"/>
</dbReference>
<evidence type="ECO:0000256" key="12">
    <source>
        <dbReference type="SAM" id="SignalP"/>
    </source>
</evidence>
<dbReference type="Pfam" id="PF02005">
    <property type="entry name" value="TRM"/>
    <property type="match status" value="1"/>
</dbReference>
<evidence type="ECO:0000256" key="7">
    <source>
        <dbReference type="ARBA" id="ARBA00039099"/>
    </source>
</evidence>
<evidence type="ECO:0000256" key="4">
    <source>
        <dbReference type="ARBA" id="ARBA00022691"/>
    </source>
</evidence>
<evidence type="ECO:0000313" key="14">
    <source>
        <dbReference type="EMBL" id="EGG18504.1"/>
    </source>
</evidence>
<keyword evidence="4 10" id="KW-0949">S-adenosyl-L-methionine</keyword>
<dbReference type="GO" id="GO:0160104">
    <property type="term" value="F:tRNA (guanine(26)-N2)-dimethyltransferase activity"/>
    <property type="evidence" value="ECO:0007669"/>
    <property type="project" value="UniProtKB-EC"/>
</dbReference>
<evidence type="ECO:0000256" key="6">
    <source>
        <dbReference type="ARBA" id="ARBA00022884"/>
    </source>
</evidence>
<name>F4Q103_CACFS</name>
<dbReference type="GeneID" id="14870674"/>
<dbReference type="Gene3D" id="3.30.56.70">
    <property type="entry name" value="N2,N2-dimethylguanosine tRNA methyltransferase, C-terminal domain"/>
    <property type="match status" value="1"/>
</dbReference>
<keyword evidence="9" id="KW-0863">Zinc-finger</keyword>
<dbReference type="OrthoDB" id="6349953at2759"/>
<sequence>MNNRSLLLKSSLLLQLQLQQQLRLITTTTSTSTRGRFQTSNNNNHHNTCINNYYNNNNNNKDNTYYKQTNYSYFKRNYCSIEKKEMDTTTTTTTKDNDIELTDQTTTSTTSTTSTDTLSTEEKKNIISITEGSATIVYNSQNEVFYNPVQEFNRDLSILMIQLFIEQRNKELKEKGKPERKFKLLEALSATGLRSIRYAKEIEGLESILTNDIEPAAVESIKKNRDYNNVDPNLLIPNLGDATMVMYQHRDPRKQFDIVDLDPYGAPSIFIDGAVQSVADGGLLCVTATDAAILCGNYPETCYAKYGSVPLKGDACHEMAVRILLHTIETHANRYKRHIVPVLSMSIDFYVRVFVRVYSSPLECKKSFSRLSNIYSCVGCGSFRTVPLGQLEIVGNGGVEKRDGSNIKYKTPMLNRHMSSTTCEFCKKGLHVAGPFWSAPIHNVDVCKSALAFVEKHPAKFNTAKKIFGMVTAAAEELPDALFYFKNDHFSAVLHTTSLPGNVIRSAILNGGYRVSSSHVQPCIKTDAPQDFLWDIYKTHAKNNPPKNIAAQSPAQAILQTDIKHTIDFTLHPKASGETPNVPKYLPNPKDNWGPGSRATGGRGNASPSESMIDKRAKNQGKNRSKKESPASLLCKRIRDDGSCPSGKFCKFSHDQQGIDNGTGDQNLGIQDDHENQQDNNNKQ</sequence>
<dbReference type="GO" id="GO:0005634">
    <property type="term" value="C:nucleus"/>
    <property type="evidence" value="ECO:0007669"/>
    <property type="project" value="TreeGrafter"/>
</dbReference>
<protein>
    <recommendedName>
        <fullName evidence="7">tRNA (guanine(26)-N(2))-dimethyltransferase</fullName>
        <ecNumber evidence="7">2.1.1.216</ecNumber>
    </recommendedName>
</protein>
<keyword evidence="5 10" id="KW-0819">tRNA processing</keyword>
<keyword evidence="9" id="KW-0479">Metal-binding</keyword>
<dbReference type="EC" id="2.1.1.216" evidence="7"/>
<evidence type="ECO:0000256" key="5">
    <source>
        <dbReference type="ARBA" id="ARBA00022694"/>
    </source>
</evidence>
<dbReference type="InterPro" id="IPR029063">
    <property type="entry name" value="SAM-dependent_MTases_sf"/>
</dbReference>